<name>A0A193QFM1_SODGM</name>
<dbReference type="AlphaFoldDB" id="A0A193QFM1"/>
<organism evidence="1 2">
    <name type="scientific">Sodalis glossinidius (strain morsitans)</name>
    <dbReference type="NCBI Taxonomy" id="343509"/>
    <lineage>
        <taxon>Bacteria</taxon>
        <taxon>Pseudomonadati</taxon>
        <taxon>Pseudomonadota</taxon>
        <taxon>Gammaproteobacteria</taxon>
        <taxon>Enterobacterales</taxon>
        <taxon>Bruguierivoracaceae</taxon>
        <taxon>Sodalis</taxon>
    </lineage>
</organism>
<gene>
    <name evidence="1" type="ORF">SGGMMB4_00768</name>
</gene>
<dbReference type="BioCyc" id="SGLO343509:SGP1_RS02895-MONOMER"/>
<evidence type="ECO:0000313" key="2">
    <source>
        <dbReference type="Proteomes" id="UP000245838"/>
    </source>
</evidence>
<dbReference type="Proteomes" id="UP000245838">
    <property type="component" value="Chromosome sggmmb4_Chromosome"/>
</dbReference>
<accession>A0A193QFM1</accession>
<evidence type="ECO:0000313" key="1">
    <source>
        <dbReference type="EMBL" id="CRL43974.1"/>
    </source>
</evidence>
<proteinExistence type="predicted"/>
<sequence>MHAQFLSGDELSLRLRQTAILQRMPSGERMAMLSLPSAQIYSWSMHLDAMALRSRYPVLSLWLSWQRQIFPLLNSTTTALMRLEQKLTLNNAYINGKAASGRLAAGGFGSHDAMWIQEKDNITPLRLTDYFTAKMSFMAR</sequence>
<protein>
    <submittedName>
        <fullName evidence="1">Uncharacterized protein</fullName>
    </submittedName>
</protein>
<dbReference type="EMBL" id="LN854557">
    <property type="protein sequence ID" value="CRL43974.1"/>
    <property type="molecule type" value="Genomic_DNA"/>
</dbReference>
<reference evidence="1 2" key="1">
    <citation type="submission" date="2015-05" db="EMBL/GenBank/DDBJ databases">
        <authorList>
            <person name="Goodhead I."/>
        </authorList>
    </citation>
    <scope>NUCLEOTIDE SEQUENCE [LARGE SCALE GENOMIC DNA]</scope>
    <source>
        <strain evidence="2">morsitans</strain>
    </source>
</reference>